<accession>Q9FWN1</accession>
<reference evidence="2" key="2">
    <citation type="journal article" date="2008" name="Nucleic Acids Res.">
        <title>The rice annotation project database (RAP-DB): 2008 update.</title>
        <authorList>
            <consortium name="The rice annotation project (RAP)"/>
        </authorList>
    </citation>
    <scope>GENOME REANNOTATION</scope>
    <source>
        <strain evidence="2">cv. Nipponbare</strain>
    </source>
</reference>
<evidence type="ECO:0000313" key="2">
    <source>
        <dbReference type="Proteomes" id="UP000000763"/>
    </source>
</evidence>
<dbReference type="AlphaFoldDB" id="Q9FWN1"/>
<protein>
    <submittedName>
        <fullName evidence="1">Sucrose-phosphate synthase</fullName>
    </submittedName>
</protein>
<dbReference type="EMBL" id="AC026758">
    <property type="protein sequence ID" value="AAG13493.1"/>
    <property type="molecule type" value="Genomic_DNA"/>
</dbReference>
<sequence>MNLTKLQDHVRSTVPRLGKADGVQEADLAVDAAACSVHCHTYVAKDTSKERLLPGLHRTVILPGMVAAGSEELLCDEDGFTTEDVVAIESPNIVTLADGQDIAAAADLLKAI</sequence>
<proteinExistence type="predicted"/>
<organism evidence="1 2">
    <name type="scientific">Oryza sativa subsp. japonica</name>
    <name type="common">Rice</name>
    <dbReference type="NCBI Taxonomy" id="39947"/>
    <lineage>
        <taxon>Eukaryota</taxon>
        <taxon>Viridiplantae</taxon>
        <taxon>Streptophyta</taxon>
        <taxon>Embryophyta</taxon>
        <taxon>Tracheophyta</taxon>
        <taxon>Spermatophyta</taxon>
        <taxon>Magnoliopsida</taxon>
        <taxon>Liliopsida</taxon>
        <taxon>Poales</taxon>
        <taxon>Poaceae</taxon>
        <taxon>BOP clade</taxon>
        <taxon>Oryzoideae</taxon>
        <taxon>Oryzeae</taxon>
        <taxon>Oryzinae</taxon>
        <taxon>Oryza</taxon>
        <taxon>Oryza sativa</taxon>
    </lineage>
</organism>
<evidence type="ECO:0000313" key="1">
    <source>
        <dbReference type="EMBL" id="AAG13493.1"/>
    </source>
</evidence>
<reference evidence="2" key="1">
    <citation type="journal article" date="2005" name="Nature">
        <title>The map-based sequence of the rice genome.</title>
        <authorList>
            <consortium name="International rice genome sequencing project (IRGSP)"/>
            <person name="Matsumoto T."/>
            <person name="Wu J."/>
            <person name="Kanamori H."/>
            <person name="Katayose Y."/>
            <person name="Fujisawa M."/>
            <person name="Namiki N."/>
            <person name="Mizuno H."/>
            <person name="Yamamoto K."/>
            <person name="Antonio B.A."/>
            <person name="Baba T."/>
            <person name="Sakata K."/>
            <person name="Nagamura Y."/>
            <person name="Aoki H."/>
            <person name="Arikawa K."/>
            <person name="Arita K."/>
            <person name="Bito T."/>
            <person name="Chiden Y."/>
            <person name="Fujitsuka N."/>
            <person name="Fukunaka R."/>
            <person name="Hamada M."/>
            <person name="Harada C."/>
            <person name="Hayashi A."/>
            <person name="Hijishita S."/>
            <person name="Honda M."/>
            <person name="Hosokawa S."/>
            <person name="Ichikawa Y."/>
            <person name="Idonuma A."/>
            <person name="Iijima M."/>
            <person name="Ikeda M."/>
            <person name="Ikeno M."/>
            <person name="Ito K."/>
            <person name="Ito S."/>
            <person name="Ito T."/>
            <person name="Ito Y."/>
            <person name="Ito Y."/>
            <person name="Iwabuchi A."/>
            <person name="Kamiya K."/>
            <person name="Karasawa W."/>
            <person name="Kurita K."/>
            <person name="Katagiri S."/>
            <person name="Kikuta A."/>
            <person name="Kobayashi H."/>
            <person name="Kobayashi N."/>
            <person name="Machita K."/>
            <person name="Maehara T."/>
            <person name="Masukawa M."/>
            <person name="Mizubayashi T."/>
            <person name="Mukai Y."/>
            <person name="Nagasaki H."/>
            <person name="Nagata Y."/>
            <person name="Naito S."/>
            <person name="Nakashima M."/>
            <person name="Nakama Y."/>
            <person name="Nakamichi Y."/>
            <person name="Nakamura M."/>
            <person name="Meguro A."/>
            <person name="Negishi M."/>
            <person name="Ohta I."/>
            <person name="Ohta T."/>
            <person name="Okamoto M."/>
            <person name="Ono N."/>
            <person name="Saji S."/>
            <person name="Sakaguchi M."/>
            <person name="Sakai K."/>
            <person name="Shibata M."/>
            <person name="Shimokawa T."/>
            <person name="Song J."/>
            <person name="Takazaki Y."/>
            <person name="Terasawa K."/>
            <person name="Tsugane M."/>
            <person name="Tsuji K."/>
            <person name="Ueda S."/>
            <person name="Waki K."/>
            <person name="Yamagata H."/>
            <person name="Yamamoto M."/>
            <person name="Yamamoto S."/>
            <person name="Yamane H."/>
            <person name="Yoshiki S."/>
            <person name="Yoshihara R."/>
            <person name="Yukawa K."/>
            <person name="Zhong H."/>
            <person name="Yano M."/>
            <person name="Yuan Q."/>
            <person name="Ouyang S."/>
            <person name="Liu J."/>
            <person name="Jones K.M."/>
            <person name="Gansberger K."/>
            <person name="Moffat K."/>
            <person name="Hill J."/>
            <person name="Bera J."/>
            <person name="Fadrosh D."/>
            <person name="Jin S."/>
            <person name="Johri S."/>
            <person name="Kim M."/>
            <person name="Overton L."/>
            <person name="Reardon M."/>
            <person name="Tsitrin T."/>
            <person name="Vuong H."/>
            <person name="Weaver B."/>
            <person name="Ciecko A."/>
            <person name="Tallon L."/>
            <person name="Jackson J."/>
            <person name="Pai G."/>
            <person name="Aken S.V."/>
            <person name="Utterback T."/>
            <person name="Reidmuller S."/>
            <person name="Feldblyum T."/>
            <person name="Hsiao J."/>
            <person name="Zismann V."/>
            <person name="Iobst S."/>
            <person name="de Vazeille A.R."/>
            <person name="Buell C.R."/>
            <person name="Ying K."/>
            <person name="Li Y."/>
            <person name="Lu T."/>
            <person name="Huang Y."/>
            <person name="Zhao Q."/>
            <person name="Feng Q."/>
            <person name="Zhang L."/>
            <person name="Zhu J."/>
            <person name="Weng Q."/>
            <person name="Mu J."/>
            <person name="Lu Y."/>
            <person name="Fan D."/>
            <person name="Liu Y."/>
            <person name="Guan J."/>
            <person name="Zhang Y."/>
            <person name="Yu S."/>
            <person name="Liu X."/>
            <person name="Zhang Y."/>
            <person name="Hong G."/>
            <person name="Han B."/>
            <person name="Choisne N."/>
            <person name="Demange N."/>
            <person name="Orjeda G."/>
            <person name="Samain S."/>
            <person name="Cattolico L."/>
            <person name="Pelletier E."/>
            <person name="Couloux A."/>
            <person name="Segurens B."/>
            <person name="Wincker P."/>
            <person name="D'Hont A."/>
            <person name="Scarpelli C."/>
            <person name="Weissenbach J."/>
            <person name="Salanoubat M."/>
            <person name="Quetier F."/>
            <person name="Yu Y."/>
            <person name="Kim H.R."/>
            <person name="Rambo T."/>
            <person name="Currie J."/>
            <person name="Collura K."/>
            <person name="Luo M."/>
            <person name="Yang T."/>
            <person name="Ammiraju J.S.S."/>
            <person name="Engler F."/>
            <person name="Soderlund C."/>
            <person name="Wing R.A."/>
            <person name="Palmer L.E."/>
            <person name="de la Bastide M."/>
            <person name="Spiegel L."/>
            <person name="Nascimento L."/>
            <person name="Zutavern T."/>
            <person name="O'Shaughnessy A."/>
            <person name="Dike S."/>
            <person name="Dedhia N."/>
            <person name="Preston R."/>
            <person name="Balija V."/>
            <person name="McCombie W.R."/>
            <person name="Chow T."/>
            <person name="Chen H."/>
            <person name="Chung M."/>
            <person name="Chen C."/>
            <person name="Shaw J."/>
            <person name="Wu H."/>
            <person name="Hsiao K."/>
            <person name="Chao Y."/>
            <person name="Chu M."/>
            <person name="Cheng C."/>
            <person name="Hour A."/>
            <person name="Lee P."/>
            <person name="Lin S."/>
            <person name="Lin Y."/>
            <person name="Liou J."/>
            <person name="Liu S."/>
            <person name="Hsing Y."/>
            <person name="Raghuvanshi S."/>
            <person name="Mohanty A."/>
            <person name="Bharti A.K."/>
            <person name="Gaur A."/>
            <person name="Gupta V."/>
            <person name="Kumar D."/>
            <person name="Ravi V."/>
            <person name="Vij S."/>
            <person name="Kapur A."/>
            <person name="Khurana P."/>
            <person name="Khurana P."/>
            <person name="Khurana J.P."/>
            <person name="Tyagi A.K."/>
            <person name="Gaikwad K."/>
            <person name="Singh A."/>
            <person name="Dalal V."/>
            <person name="Srivastava S."/>
            <person name="Dixit A."/>
            <person name="Pal A.K."/>
            <person name="Ghazi I.A."/>
            <person name="Yadav M."/>
            <person name="Pandit A."/>
            <person name="Bhargava A."/>
            <person name="Sureshbabu K."/>
            <person name="Batra K."/>
            <person name="Sharma T.R."/>
            <person name="Mohapatra T."/>
            <person name="Singh N.K."/>
            <person name="Messing J."/>
            <person name="Nelson A.B."/>
            <person name="Fuks G."/>
            <person name="Kavchok S."/>
            <person name="Keizer G."/>
            <person name="Linton E."/>
            <person name="Llaca V."/>
            <person name="Song R."/>
            <person name="Tanyolac B."/>
            <person name="Young S."/>
            <person name="Ho-Il K."/>
            <person name="Hahn J.H."/>
            <person name="Sangsakoo G."/>
            <person name="Vanavichit A."/>
            <person name="de Mattos Luiz.A.T."/>
            <person name="Zimmer P.D."/>
            <person name="Malone G."/>
            <person name="Dellagostin O."/>
            <person name="de Oliveira A.C."/>
            <person name="Bevan M."/>
            <person name="Bancroft I."/>
            <person name="Minx P."/>
            <person name="Cordum H."/>
            <person name="Wilson R."/>
            <person name="Cheng Z."/>
            <person name="Jin W."/>
            <person name="Jiang J."/>
            <person name="Leong S.A."/>
            <person name="Iwama H."/>
            <person name="Gojobori T."/>
            <person name="Itoh T."/>
            <person name="Niimura Y."/>
            <person name="Fujii Y."/>
            <person name="Habara T."/>
            <person name="Sakai H."/>
            <person name="Sato Y."/>
            <person name="Wilson G."/>
            <person name="Kumar K."/>
            <person name="McCouch S."/>
            <person name="Juretic N."/>
            <person name="Hoen D."/>
            <person name="Wright S."/>
            <person name="Bruskiewich R."/>
            <person name="Bureau T."/>
            <person name="Miyao A."/>
            <person name="Hirochika H."/>
            <person name="Nishikawa T."/>
            <person name="Kadowaki K."/>
            <person name="Sugiura M."/>
            <person name="Burr B."/>
            <person name="Sasaki T."/>
        </authorList>
    </citation>
    <scope>NUCLEOTIDE SEQUENCE [LARGE SCALE GENOMIC DNA]</scope>
    <source>
        <strain evidence="2">cv. Nipponbare</strain>
    </source>
</reference>
<gene>
    <name evidence="1" type="primary">OSJNBa0015J15.23</name>
</gene>
<dbReference type="Proteomes" id="UP000000763">
    <property type="component" value="Chromosome 10"/>
</dbReference>
<name>Q9FWN1_ORYSJ</name>